<feature type="compositionally biased region" description="Basic residues" evidence="1">
    <location>
        <begin position="10"/>
        <end position="19"/>
    </location>
</feature>
<feature type="compositionally biased region" description="Basic and acidic residues" evidence="1">
    <location>
        <begin position="296"/>
        <end position="314"/>
    </location>
</feature>
<dbReference type="InterPro" id="IPR037840">
    <property type="entry name" value="PH_Anillin"/>
</dbReference>
<feature type="compositionally biased region" description="Polar residues" evidence="1">
    <location>
        <begin position="449"/>
        <end position="467"/>
    </location>
</feature>
<protein>
    <recommendedName>
        <fullName evidence="2">PH domain-containing protein</fullName>
    </recommendedName>
</protein>
<dbReference type="GO" id="GO:0000915">
    <property type="term" value="P:actomyosin contractile ring assembly"/>
    <property type="evidence" value="ECO:0007669"/>
    <property type="project" value="TreeGrafter"/>
</dbReference>
<name>A0AAV6T0T2_SOLSE</name>
<accession>A0AAV6T0T2</accession>
<feature type="region of interest" description="Disordered" evidence="1">
    <location>
        <begin position="822"/>
        <end position="850"/>
    </location>
</feature>
<feature type="region of interest" description="Disordered" evidence="1">
    <location>
        <begin position="231"/>
        <end position="268"/>
    </location>
</feature>
<feature type="compositionally biased region" description="Basic and acidic residues" evidence="1">
    <location>
        <begin position="601"/>
        <end position="641"/>
    </location>
</feature>
<feature type="compositionally biased region" description="Basic and acidic residues" evidence="1">
    <location>
        <begin position="468"/>
        <end position="478"/>
    </location>
</feature>
<feature type="compositionally biased region" description="Polar residues" evidence="1">
    <location>
        <begin position="202"/>
        <end position="211"/>
    </location>
</feature>
<feature type="compositionally biased region" description="Polar residues" evidence="1">
    <location>
        <begin position="86"/>
        <end position="96"/>
    </location>
</feature>
<feature type="region of interest" description="Disordered" evidence="1">
    <location>
        <begin position="1261"/>
        <end position="1281"/>
    </location>
</feature>
<comment type="caution">
    <text evidence="3">The sequence shown here is derived from an EMBL/GenBank/DDBJ whole genome shotgun (WGS) entry which is preliminary data.</text>
</comment>
<feature type="compositionally biased region" description="Acidic residues" evidence="1">
    <location>
        <begin position="379"/>
        <end position="388"/>
    </location>
</feature>
<dbReference type="PROSITE" id="PS50003">
    <property type="entry name" value="PH_DOMAIN"/>
    <property type="match status" value="1"/>
</dbReference>
<dbReference type="EMBL" id="JAGKHQ010000002">
    <property type="protein sequence ID" value="KAG7523000.1"/>
    <property type="molecule type" value="Genomic_DNA"/>
</dbReference>
<feature type="region of interest" description="Disordered" evidence="1">
    <location>
        <begin position="784"/>
        <end position="807"/>
    </location>
</feature>
<evidence type="ECO:0000259" key="2">
    <source>
        <dbReference type="PROSITE" id="PS50003"/>
    </source>
</evidence>
<feature type="region of interest" description="Disordered" evidence="1">
    <location>
        <begin position="196"/>
        <end position="215"/>
    </location>
</feature>
<feature type="compositionally biased region" description="Basic and acidic residues" evidence="1">
    <location>
        <begin position="677"/>
        <end position="694"/>
    </location>
</feature>
<dbReference type="Pfam" id="PF08174">
    <property type="entry name" value="Anillin"/>
    <property type="match status" value="1"/>
</dbReference>
<feature type="compositionally biased region" description="Basic and acidic residues" evidence="1">
    <location>
        <begin position="914"/>
        <end position="933"/>
    </location>
</feature>
<dbReference type="GO" id="GO:0000281">
    <property type="term" value="P:mitotic cytokinesis"/>
    <property type="evidence" value="ECO:0007669"/>
    <property type="project" value="TreeGrafter"/>
</dbReference>
<dbReference type="CDD" id="cd01263">
    <property type="entry name" value="PH_anillin"/>
    <property type="match status" value="1"/>
</dbReference>
<feature type="region of interest" description="Disordered" evidence="1">
    <location>
        <begin position="1"/>
        <end position="24"/>
    </location>
</feature>
<dbReference type="PANTHER" id="PTHR21538">
    <property type="entry name" value="ANILLIN/RHOTEKIN RTKN"/>
    <property type="match status" value="1"/>
</dbReference>
<reference evidence="3 4" key="1">
    <citation type="journal article" date="2021" name="Sci. Rep.">
        <title>Chromosome anchoring in Senegalese sole (Solea senegalensis) reveals sex-associated markers and genome rearrangements in flatfish.</title>
        <authorList>
            <person name="Guerrero-Cozar I."/>
            <person name="Gomez-Garrido J."/>
            <person name="Berbel C."/>
            <person name="Martinez-Blanch J.F."/>
            <person name="Alioto T."/>
            <person name="Claros M.G."/>
            <person name="Gagnaire P.A."/>
            <person name="Manchado M."/>
        </authorList>
    </citation>
    <scope>NUCLEOTIDE SEQUENCE [LARGE SCALE GENOMIC DNA]</scope>
    <source>
        <strain evidence="3">Sse05_10M</strain>
    </source>
</reference>
<dbReference type="InterPro" id="IPR012966">
    <property type="entry name" value="AHD"/>
</dbReference>
<feature type="compositionally biased region" description="Polar residues" evidence="1">
    <location>
        <begin position="115"/>
        <end position="144"/>
    </location>
</feature>
<dbReference type="InterPro" id="IPR051364">
    <property type="entry name" value="Cytokinesis/Rho-signaling"/>
</dbReference>
<sequence>MHRKLDAIRRKTGKQRRRTSAIQNPLKFKLASVCSQLSMEAGEENSGNASLKRQRAPLSDSEDNVLSSPGMKDGQKRRRLEAAGRENQSPKPSNSGRLAELGIKPDTPMVPSVISRVQQFTQRREGTPQSQRCLSDPGTDSSKASIPEKGFKAQLLGEGEFSQRVERFKVFQAGPSPSPAKVCPRTRSNLVSDIHHKLHGDTTPSSKQASRIRQEREQELHQLTFQPISENAWLKRSSSDPSLTQDEDKEMKDGSFTEASSSGADNLPINTTGKMAHCDSETAAAPVAGQLQTEWKEQNAHQGEDLKKERDHKPLIGNEEEQLGSQEAQTVVKLSFSEDQKVSNNEERLLQLTPADESNKTEMGGFSTVPEQSSPESFLLEDDEPMDDDSIFNEEEIEPSTDEEFKLWRYPQDKVCKEEESLLSEELCAQEEKDVIKSSVKAEEKAANVASNNSECLGSSEITSSSGLKEDEKPRAEETQSTLNRDQVNMESFEPHKEEATSGDPDIFTILQDQKDPEGFIHKEDVCQQSEDIQTVDDEVKPIESNGIVKQIVSCPAVAESEIQAVRIGLQRNTEDVAQPKAEQPLDIDANDTALGSTEAKVSDRVLTEKMEQESVDERKGCLHGQSDETHKAEEGGESRKKVTFILEPELIDDSALSQTSNSVEHMAETSFSDAELSSHDETNTAEIIDRMFEEVLEYAGRMERGGDEDGDSGIGVCSGDKDKMDTESEKEKSEEEGEAKEECDESKKLESNGDDLLTFPPSGILSPLSKSVEAVVTPLRFAASQESNPPSLLLSPGETSTPPAESAPLYSIDAYRTQRQSKLPTILSVTPGPQRRAPEKSQPQSSVNTKERITALNEEAGKLQTVINQTLQALSCCTDAEHGRGSLEEAEAEKLLLVSCEKRSALQAEVSRLRAERNSETGDSAKEDREHISQQPCRGTVGITNIQLPLKVEFVCSSHSRTGRPSHYFFILIRYGPCNIIATPLATAADAQNGDTISFPTSVTLKDIRSTFEIDVEVYSLSHTSGGHCSMDRATTKSRVTPRKLLNTITRSSNTLAAAALPALNPRRSSNFCLVGSHKLTLTSLGHSKFPLDKMKLEGKIRRLLGDEFQEKVPFLSPLEGNIYLRLDSQSHSNVQHQGFLTMFELISGYGVWHRRYFVLEGCSMYYWNHPNDKETKEAEGCFYLSSSPSQCVRPVKRDSCARPFTFELVSNIPHQQQDDSQEAKAKCWFSADTKEERLDWMEKLSQALLDFHTWNRTSATKTESQQSNTSSGNLRESIL</sequence>
<feature type="compositionally biased region" description="Basic and acidic residues" evidence="1">
    <location>
        <begin position="336"/>
        <end position="349"/>
    </location>
</feature>
<feature type="domain" description="PH" evidence="2">
    <location>
        <begin position="1135"/>
        <end position="1251"/>
    </location>
</feature>
<evidence type="ECO:0000313" key="4">
    <source>
        <dbReference type="Proteomes" id="UP000693946"/>
    </source>
</evidence>
<feature type="region of interest" description="Disordered" evidence="1">
    <location>
        <begin position="574"/>
        <end position="642"/>
    </location>
</feature>
<dbReference type="Proteomes" id="UP000693946">
    <property type="component" value="Linkage Group LG10"/>
</dbReference>
<feature type="compositionally biased region" description="Polar residues" evidence="1">
    <location>
        <begin position="257"/>
        <end position="268"/>
    </location>
</feature>
<evidence type="ECO:0000313" key="3">
    <source>
        <dbReference type="EMBL" id="KAG7523000.1"/>
    </source>
</evidence>
<proteinExistence type="predicted"/>
<feature type="region of interest" description="Disordered" evidence="1">
    <location>
        <begin position="441"/>
        <end position="505"/>
    </location>
</feature>
<feature type="region of interest" description="Disordered" evidence="1">
    <location>
        <begin position="296"/>
        <end position="388"/>
    </location>
</feature>
<feature type="compositionally biased region" description="Basic and acidic residues" evidence="1">
    <location>
        <begin position="720"/>
        <end position="734"/>
    </location>
</feature>
<dbReference type="InterPro" id="IPR001849">
    <property type="entry name" value="PH_domain"/>
</dbReference>
<feature type="compositionally biased region" description="Acidic residues" evidence="1">
    <location>
        <begin position="735"/>
        <end position="745"/>
    </location>
</feature>
<feature type="compositionally biased region" description="Polar residues" evidence="1">
    <location>
        <begin position="479"/>
        <end position="490"/>
    </location>
</feature>
<dbReference type="GO" id="GO:0005826">
    <property type="term" value="C:actomyosin contractile ring"/>
    <property type="evidence" value="ECO:0007669"/>
    <property type="project" value="TreeGrafter"/>
</dbReference>
<feature type="region of interest" description="Disordered" evidence="1">
    <location>
        <begin position="656"/>
        <end position="767"/>
    </location>
</feature>
<evidence type="ECO:0000256" key="1">
    <source>
        <dbReference type="SAM" id="MobiDB-lite"/>
    </source>
</evidence>
<dbReference type="PANTHER" id="PTHR21538:SF26">
    <property type="entry name" value="ANILLIN ISOFORM X1"/>
    <property type="match status" value="1"/>
</dbReference>
<feature type="region of interest" description="Disordered" evidence="1">
    <location>
        <begin position="39"/>
        <end position="147"/>
    </location>
</feature>
<gene>
    <name evidence="3" type="ORF">JOB18_035881</name>
</gene>
<organism evidence="3 4">
    <name type="scientific">Solea senegalensis</name>
    <name type="common">Senegalese sole</name>
    <dbReference type="NCBI Taxonomy" id="28829"/>
    <lineage>
        <taxon>Eukaryota</taxon>
        <taxon>Metazoa</taxon>
        <taxon>Chordata</taxon>
        <taxon>Craniata</taxon>
        <taxon>Vertebrata</taxon>
        <taxon>Euteleostomi</taxon>
        <taxon>Actinopterygii</taxon>
        <taxon>Neopterygii</taxon>
        <taxon>Teleostei</taxon>
        <taxon>Neoteleostei</taxon>
        <taxon>Acanthomorphata</taxon>
        <taxon>Carangaria</taxon>
        <taxon>Pleuronectiformes</taxon>
        <taxon>Pleuronectoidei</taxon>
        <taxon>Soleidae</taxon>
        <taxon>Solea</taxon>
    </lineage>
</organism>
<keyword evidence="4" id="KW-1185">Reference proteome</keyword>
<dbReference type="GO" id="GO:0031106">
    <property type="term" value="P:septin ring organization"/>
    <property type="evidence" value="ECO:0007669"/>
    <property type="project" value="TreeGrafter"/>
</dbReference>
<feature type="region of interest" description="Disordered" evidence="1">
    <location>
        <begin position="914"/>
        <end position="936"/>
    </location>
</feature>
<dbReference type="Pfam" id="PF00169">
    <property type="entry name" value="PH"/>
    <property type="match status" value="1"/>
</dbReference>
<dbReference type="SMART" id="SM00233">
    <property type="entry name" value="PH"/>
    <property type="match status" value="1"/>
</dbReference>